<gene>
    <name evidence="2" type="primary">zsa70</name>
</gene>
<dbReference type="Gene3D" id="1.10.3160.10">
    <property type="entry name" value="Bbcrasp-1"/>
    <property type="match status" value="1"/>
</dbReference>
<accession>Q5W287</accession>
<proteinExistence type="predicted"/>
<name>Q5W287_BORGR</name>
<sequence>MKKTKPDIIKFNILTTVLTLICISCAVDKIDPESKSKTYSKESAKNFLNKSQNFKPSNQKSLDKEDIISKLKAIGKKLEAQEKKDTAKIAKIAAEKFDFLDTFKIGSHDLMIKDNQMQIKRIIYSSLNYEKQKINILKEILEKLKQNPKNTNILGKFMQHISWFIQYQINEHLKLIQDKLYTLTHKEAKDLLISIEYSLELKQRFKKTLNETIEAYNQNLNNIKSDAEALANHMNENYKDHEYLKPID</sequence>
<dbReference type="RefSeq" id="WP_210360178.1">
    <property type="nucleotide sequence ID" value="NZ_JAEIOW010000003.1"/>
</dbReference>
<keyword evidence="1" id="KW-0175">Coiled coil</keyword>
<feature type="coiled-coil region" evidence="1">
    <location>
        <begin position="206"/>
        <end position="237"/>
    </location>
</feature>
<dbReference type="AlphaFoldDB" id="Q5W287"/>
<organism evidence="2">
    <name type="scientific">Borreliella garinii</name>
    <name type="common">Borrelia garinii</name>
    <dbReference type="NCBI Taxonomy" id="29519"/>
    <lineage>
        <taxon>Bacteria</taxon>
        <taxon>Pseudomonadati</taxon>
        <taxon>Spirochaetota</taxon>
        <taxon>Spirochaetia</taxon>
        <taxon>Spirochaetales</taxon>
        <taxon>Borreliaceae</taxon>
        <taxon>Borreliella</taxon>
    </lineage>
</organism>
<reference evidence="2" key="1">
    <citation type="journal article" date="2005" name="Infect. Immun.">
        <title>Identification and functional characterization of complement regulator-acquiring surface protein 1 of the Lyme disease spirochetes Borrelia afzelii and Borrelia garinii.</title>
        <authorList>
            <person name="Wallich R."/>
            <person name="Pattathu J."/>
            <person name="Kitiratschky V."/>
            <person name="Brenner C."/>
            <person name="Zipfel P.F."/>
            <person name="Brade V."/>
            <person name="Simon M.M."/>
            <person name="Kraiczy P."/>
        </authorList>
    </citation>
    <scope>NUCLEOTIDE SEQUENCE</scope>
    <source>
        <strain evidence="2">ZQ1</strain>
    </source>
</reference>
<dbReference type="EMBL" id="AJ786369">
    <property type="protein sequence ID" value="CAH10088.2"/>
    <property type="molecule type" value="Genomic_DNA"/>
</dbReference>
<evidence type="ECO:0000313" key="2">
    <source>
        <dbReference type="EMBL" id="CAH10088.2"/>
    </source>
</evidence>
<dbReference type="Pfam" id="PF05714">
    <property type="entry name" value="PFam54_60"/>
    <property type="match status" value="1"/>
</dbReference>
<dbReference type="NCBIfam" id="NF033729">
    <property type="entry name" value="borfam54_2"/>
    <property type="match status" value="1"/>
</dbReference>
<evidence type="ECO:0000256" key="1">
    <source>
        <dbReference type="SAM" id="Coils"/>
    </source>
</evidence>
<dbReference type="InterPro" id="IPR008421">
    <property type="entry name" value="Borrelia_lipoprotein_PFam54/60"/>
</dbReference>
<dbReference type="SMR" id="Q5W287"/>
<protein>
    <submittedName>
        <fullName evidence="2">Putative surface antigen</fullName>
    </submittedName>
</protein>